<dbReference type="InterPro" id="IPR047140">
    <property type="entry name" value="LabA"/>
</dbReference>
<dbReference type="InterPro" id="IPR021139">
    <property type="entry name" value="NYN"/>
</dbReference>
<comment type="caution">
    <text evidence="2">The sequence shown here is derived from an EMBL/GenBank/DDBJ whole genome shotgun (WGS) entry which is preliminary data.</text>
</comment>
<dbReference type="Proteomes" id="UP000765003">
    <property type="component" value="Unassembled WGS sequence"/>
</dbReference>
<keyword evidence="3" id="KW-1185">Reference proteome</keyword>
<evidence type="ECO:0000313" key="2">
    <source>
        <dbReference type="EMBL" id="MBN4077380.1"/>
    </source>
</evidence>
<proteinExistence type="predicted"/>
<feature type="domain" description="NYN" evidence="1">
    <location>
        <begin position="2"/>
        <end position="174"/>
    </location>
</feature>
<dbReference type="PANTHER" id="PTHR35458:SF8">
    <property type="entry name" value="SLR0650 PROTEIN"/>
    <property type="match status" value="1"/>
</dbReference>
<gene>
    <name evidence="2" type="ORF">JYT19_00545</name>
</gene>
<dbReference type="EMBL" id="JAFITA010000005">
    <property type="protein sequence ID" value="MBN4077380.1"/>
    <property type="molecule type" value="Genomic_DNA"/>
</dbReference>
<sequence>MRVALFFDGKNFYSGWREAARGRRIDFTKLADWLVKKANGSHLWGAYYYTSIEENIANTSDTQQKLSGFLDMLETQSGFFVKTFKRKVSNINCLQCGSENRYILEKEVDTAMVAHMVNLAATNAYDAIVLLSGDADYAPALEAIRSLGKQAYVASWAGAGVSKRIRNAAFDHIDMLLGLEFFERELSEYEEVEEGFECEQEAEKIEIESVTGDLSMDSFLAELDQAQSKFNGGYVGLGYFLTRWRSSHLDTTPEIRRQVLDKLLSEGFVETYNAPDGALAIRVSNKIEPNIKSV</sequence>
<reference evidence="2" key="1">
    <citation type="submission" date="2021-02" db="EMBL/GenBank/DDBJ databases">
        <title>Activity-based single-cell genomes from oceanic crustal fluid captures similar information to metagenomic and metatranscriptomic surveys with orders of magnitude less sampling.</title>
        <authorList>
            <person name="D'Angelo T.S."/>
            <person name="Orcutt B.N."/>
        </authorList>
    </citation>
    <scope>NUCLEOTIDE SEQUENCE [LARGE SCALE GENOMIC DNA]</scope>
    <source>
        <strain evidence="2">AH-315-E05</strain>
    </source>
</reference>
<evidence type="ECO:0000259" key="1">
    <source>
        <dbReference type="Pfam" id="PF01936"/>
    </source>
</evidence>
<protein>
    <submittedName>
        <fullName evidence="2">NYN domain-containing protein</fullName>
    </submittedName>
</protein>
<name>A0ABS3AWB0_9FIRM</name>
<accession>A0ABS3AWB0</accession>
<dbReference type="Pfam" id="PF01936">
    <property type="entry name" value="NYN"/>
    <property type="match status" value="1"/>
</dbReference>
<dbReference type="PANTHER" id="PTHR35458">
    <property type="entry name" value="SLR0755 PROTEIN"/>
    <property type="match status" value="1"/>
</dbReference>
<dbReference type="Gene3D" id="3.40.50.1010">
    <property type="entry name" value="5'-nuclease"/>
    <property type="match status" value="1"/>
</dbReference>
<evidence type="ECO:0000313" key="3">
    <source>
        <dbReference type="Proteomes" id="UP000765003"/>
    </source>
</evidence>
<organism evidence="2 3">
    <name type="scientific">Sulfobacillus acidophilus</name>
    <dbReference type="NCBI Taxonomy" id="53633"/>
    <lineage>
        <taxon>Bacteria</taxon>
        <taxon>Bacillati</taxon>
        <taxon>Bacillota</taxon>
        <taxon>Clostridia</taxon>
        <taxon>Eubacteriales</taxon>
        <taxon>Clostridiales Family XVII. Incertae Sedis</taxon>
        <taxon>Sulfobacillus</taxon>
    </lineage>
</organism>